<reference evidence="2 3" key="1">
    <citation type="submission" date="2014-10" db="EMBL/GenBank/DDBJ databases">
        <title>Genome sequence of Novosphingobium malaysiense MUSC 273(T).</title>
        <authorList>
            <person name="Lee L.-H."/>
        </authorList>
    </citation>
    <scope>NUCLEOTIDE SEQUENCE [LARGE SCALE GENOMIC DNA]</scope>
    <source>
        <strain evidence="2 3">MUSC 273</strain>
    </source>
</reference>
<dbReference type="InterPro" id="IPR010419">
    <property type="entry name" value="CO_DH_gsu"/>
</dbReference>
<accession>A0A0B1ZRQ4</accession>
<dbReference type="PANTHER" id="PTHR38588:SF1">
    <property type="entry name" value="BLL0334 PROTEIN"/>
    <property type="match status" value="1"/>
</dbReference>
<keyword evidence="3" id="KW-1185">Reference proteome</keyword>
<protein>
    <submittedName>
        <fullName evidence="2">Carbon monoxide dehydrogenase</fullName>
    </submittedName>
</protein>
<dbReference type="OrthoDB" id="9787428at2"/>
<dbReference type="RefSeq" id="WP_039279060.1">
    <property type="nucleotide sequence ID" value="NZ_JTDI01000001.1"/>
</dbReference>
<dbReference type="PANTHER" id="PTHR38588">
    <property type="entry name" value="BLL0334 PROTEIN"/>
    <property type="match status" value="1"/>
</dbReference>
<dbReference type="Proteomes" id="UP000031057">
    <property type="component" value="Unassembled WGS sequence"/>
</dbReference>
<keyword evidence="1" id="KW-0472">Membrane</keyword>
<dbReference type="CDD" id="cd05018">
    <property type="entry name" value="CoxG"/>
    <property type="match status" value="1"/>
</dbReference>
<keyword evidence="1" id="KW-1133">Transmembrane helix</keyword>
<evidence type="ECO:0000313" key="2">
    <source>
        <dbReference type="EMBL" id="KHK93266.1"/>
    </source>
</evidence>
<dbReference type="Gene3D" id="3.30.530.20">
    <property type="match status" value="1"/>
</dbReference>
<gene>
    <name evidence="2" type="ORF">LK12_02850</name>
</gene>
<dbReference type="STRING" id="1348853.LK12_02850"/>
<evidence type="ECO:0000313" key="3">
    <source>
        <dbReference type="Proteomes" id="UP000031057"/>
    </source>
</evidence>
<organism evidence="2 3">
    <name type="scientific">Novosphingobium malaysiense</name>
    <dbReference type="NCBI Taxonomy" id="1348853"/>
    <lineage>
        <taxon>Bacteria</taxon>
        <taxon>Pseudomonadati</taxon>
        <taxon>Pseudomonadota</taxon>
        <taxon>Alphaproteobacteria</taxon>
        <taxon>Sphingomonadales</taxon>
        <taxon>Sphingomonadaceae</taxon>
        <taxon>Novosphingobium</taxon>
    </lineage>
</organism>
<name>A0A0B1ZRQ4_9SPHN</name>
<keyword evidence="1" id="KW-0812">Transmembrane</keyword>
<dbReference type="InterPro" id="IPR023393">
    <property type="entry name" value="START-like_dom_sf"/>
</dbReference>
<proteinExistence type="predicted"/>
<dbReference type="SUPFAM" id="SSF55961">
    <property type="entry name" value="Bet v1-like"/>
    <property type="match status" value="1"/>
</dbReference>
<feature type="transmembrane region" description="Helical" evidence="1">
    <location>
        <begin position="189"/>
        <end position="209"/>
    </location>
</feature>
<sequence length="239" mass="24214">MQMTGEQRIAAPRQKVWEALNDPAVLAQCIPGCQSLEREGDDRFVAVAEVKIGPIGARFKGNVQLSDIDAPNGYTITGSGNGGIAGSAKGGAKVRLSDAGGGETLVSYDVEAEVGGRMAQLGGPIIDATAKNLAGKFFAKFGEVVSGAGAAPAAEEAPQAAGAPERAAAATPPVAVPVAAPVASQPAPLWGWVAALVLALLAGFTLGMWQMHSQMLLVLVLMVVTAAAAYEAGRRGGLR</sequence>
<comment type="caution">
    <text evidence="2">The sequence shown here is derived from an EMBL/GenBank/DDBJ whole genome shotgun (WGS) entry which is preliminary data.</text>
</comment>
<feature type="transmembrane region" description="Helical" evidence="1">
    <location>
        <begin position="215"/>
        <end position="233"/>
    </location>
</feature>
<dbReference type="AlphaFoldDB" id="A0A0B1ZRQ4"/>
<dbReference type="Pfam" id="PF06240">
    <property type="entry name" value="COXG"/>
    <property type="match status" value="1"/>
</dbReference>
<evidence type="ECO:0000256" key="1">
    <source>
        <dbReference type="SAM" id="Phobius"/>
    </source>
</evidence>
<dbReference type="EMBL" id="JTDI01000001">
    <property type="protein sequence ID" value="KHK93266.1"/>
    <property type="molecule type" value="Genomic_DNA"/>
</dbReference>